<evidence type="ECO:0000313" key="2">
    <source>
        <dbReference type="EMBL" id="EPS62396.1"/>
    </source>
</evidence>
<keyword evidence="1" id="KW-0732">Signal</keyword>
<dbReference type="Pfam" id="PF04398">
    <property type="entry name" value="DUF538"/>
    <property type="match status" value="1"/>
</dbReference>
<reference evidence="2 3" key="1">
    <citation type="journal article" date="2013" name="BMC Genomics">
        <title>The miniature genome of a carnivorous plant Genlisea aurea contains a low number of genes and short non-coding sequences.</title>
        <authorList>
            <person name="Leushkin E.V."/>
            <person name="Sutormin R.A."/>
            <person name="Nabieva E.R."/>
            <person name="Penin A.A."/>
            <person name="Kondrashov A.S."/>
            <person name="Logacheva M.D."/>
        </authorList>
    </citation>
    <scope>NUCLEOTIDE SEQUENCE [LARGE SCALE GENOMIC DNA]</scope>
</reference>
<dbReference type="OrthoDB" id="1873537at2759"/>
<keyword evidence="3" id="KW-1185">Reference proteome</keyword>
<dbReference type="InterPro" id="IPR007493">
    <property type="entry name" value="DUF538"/>
</dbReference>
<dbReference type="Proteomes" id="UP000015453">
    <property type="component" value="Unassembled WGS sequence"/>
</dbReference>
<dbReference type="AlphaFoldDB" id="S8CD83"/>
<accession>S8CD83</accession>
<gene>
    <name evidence="2" type="ORF">M569_12393</name>
</gene>
<protein>
    <recommendedName>
        <fullName evidence="4">DUF538 domain-containing protein</fullName>
    </recommendedName>
</protein>
<dbReference type="PANTHER" id="PTHR31676:SF173">
    <property type="entry name" value="DUF538 DOMAIN-CONTAINING PROTEIN"/>
    <property type="match status" value="1"/>
</dbReference>
<feature type="signal peptide" evidence="1">
    <location>
        <begin position="1"/>
        <end position="24"/>
    </location>
</feature>
<proteinExistence type="predicted"/>
<dbReference type="EMBL" id="AUSU01006172">
    <property type="protein sequence ID" value="EPS62396.1"/>
    <property type="molecule type" value="Genomic_DNA"/>
</dbReference>
<sequence>MAAISFLCLLISLLTVISAPTADALTAYEVLQSYDFPVGLLPKGVTGYELNSGTGKFTLHLNQTCTFKIQGYDLRYQKTITGTISKDRISIQSGIQVKILFWFNIVRVTRIDDQLEFSVGLLSADFPVDSFYESPQCGCGFDCVNLFRGFSSD</sequence>
<dbReference type="Gene3D" id="2.30.240.10">
    <property type="entry name" value="At5g01610-like"/>
    <property type="match status" value="1"/>
</dbReference>
<feature type="chain" id="PRO_5004562079" description="DUF538 domain-containing protein" evidence="1">
    <location>
        <begin position="25"/>
        <end position="153"/>
    </location>
</feature>
<organism evidence="2 3">
    <name type="scientific">Genlisea aurea</name>
    <dbReference type="NCBI Taxonomy" id="192259"/>
    <lineage>
        <taxon>Eukaryota</taxon>
        <taxon>Viridiplantae</taxon>
        <taxon>Streptophyta</taxon>
        <taxon>Embryophyta</taxon>
        <taxon>Tracheophyta</taxon>
        <taxon>Spermatophyta</taxon>
        <taxon>Magnoliopsida</taxon>
        <taxon>eudicotyledons</taxon>
        <taxon>Gunneridae</taxon>
        <taxon>Pentapetalae</taxon>
        <taxon>asterids</taxon>
        <taxon>lamiids</taxon>
        <taxon>Lamiales</taxon>
        <taxon>Lentibulariaceae</taxon>
        <taxon>Genlisea</taxon>
    </lineage>
</organism>
<dbReference type="PANTHER" id="PTHR31676">
    <property type="entry name" value="T31J12.3 PROTEIN-RELATED"/>
    <property type="match status" value="1"/>
</dbReference>
<evidence type="ECO:0000313" key="3">
    <source>
        <dbReference type="Proteomes" id="UP000015453"/>
    </source>
</evidence>
<comment type="caution">
    <text evidence="2">The sequence shown here is derived from an EMBL/GenBank/DDBJ whole genome shotgun (WGS) entry which is preliminary data.</text>
</comment>
<name>S8CD83_9LAMI</name>
<evidence type="ECO:0008006" key="4">
    <source>
        <dbReference type="Google" id="ProtNLM"/>
    </source>
</evidence>
<evidence type="ECO:0000256" key="1">
    <source>
        <dbReference type="SAM" id="SignalP"/>
    </source>
</evidence>
<dbReference type="SUPFAM" id="SSF141562">
    <property type="entry name" value="At5g01610-like"/>
    <property type="match status" value="1"/>
</dbReference>
<dbReference type="InterPro" id="IPR036758">
    <property type="entry name" value="At5g01610-like"/>
</dbReference>